<keyword evidence="5" id="KW-0249">Electron transport</keyword>
<keyword evidence="6" id="KW-0408">Iron</keyword>
<evidence type="ECO:0000313" key="10">
    <source>
        <dbReference type="EMBL" id="QOS69686.1"/>
    </source>
</evidence>
<keyword evidence="2" id="KW-0813">Transport</keyword>
<sequence length="203" mass="21884">MEEKTGTEAHGADANAERAAGEPKRSGKRRRWPIVVGVAAVVVLAAGVGFWTWHEQPSFCSAICHDPMDAYVDGYFDDATLMANAHERADVTCLECHEAKVEEQVAEGLAWVRGDFATDETGRLTVQGVTADKTMCATAGCHEWEDVKAATEDWGGEAGVNPHASHQGEAIDCSNCHGAHGSSYMYCNACHDYAVPDGWESPR</sequence>
<evidence type="ECO:0000256" key="7">
    <source>
        <dbReference type="SAM" id="MobiDB-lite"/>
    </source>
</evidence>
<name>A0A6L7IS82_9ACTN</name>
<dbReference type="InterPro" id="IPR038266">
    <property type="entry name" value="NapC/NirT_cytc_sf"/>
</dbReference>
<keyword evidence="3" id="KW-0349">Heme</keyword>
<keyword evidence="8" id="KW-1133">Transmembrane helix</keyword>
<comment type="subcellular location">
    <subcellularLocation>
        <location evidence="1">Cell envelope</location>
    </subcellularLocation>
</comment>
<dbReference type="Gene3D" id="1.10.3820.10">
    <property type="entry name" value="Di-heme elbow motif domain"/>
    <property type="match status" value="1"/>
</dbReference>
<dbReference type="Proteomes" id="UP000478463">
    <property type="component" value="Chromosome"/>
</dbReference>
<keyword evidence="8" id="KW-0812">Transmembrane</keyword>
<evidence type="ECO:0000256" key="4">
    <source>
        <dbReference type="ARBA" id="ARBA00022723"/>
    </source>
</evidence>
<keyword evidence="8" id="KW-0472">Membrane</keyword>
<proteinExistence type="predicted"/>
<dbReference type="InterPro" id="IPR012286">
    <property type="entry name" value="Tetrahaem_cytochrome"/>
</dbReference>
<evidence type="ECO:0000256" key="8">
    <source>
        <dbReference type="SAM" id="Phobius"/>
    </source>
</evidence>
<dbReference type="SUPFAM" id="SSF48695">
    <property type="entry name" value="Multiheme cytochromes"/>
    <property type="match status" value="1"/>
</dbReference>
<feature type="transmembrane region" description="Helical" evidence="8">
    <location>
        <begin position="32"/>
        <end position="53"/>
    </location>
</feature>
<dbReference type="Gene3D" id="1.10.1130.10">
    <property type="entry name" value="Flavocytochrome C3, Chain A"/>
    <property type="match status" value="1"/>
</dbReference>
<evidence type="ECO:0000256" key="1">
    <source>
        <dbReference type="ARBA" id="ARBA00004196"/>
    </source>
</evidence>
<dbReference type="RefSeq" id="WP_160941712.1">
    <property type="nucleotide sequence ID" value="NZ_CP063310.1"/>
</dbReference>
<organism evidence="10 11">
    <name type="scientific">Eggerthella guodeyinii</name>
    <dbReference type="NCBI Taxonomy" id="2690837"/>
    <lineage>
        <taxon>Bacteria</taxon>
        <taxon>Bacillati</taxon>
        <taxon>Actinomycetota</taxon>
        <taxon>Coriobacteriia</taxon>
        <taxon>Eggerthellales</taxon>
        <taxon>Eggerthellaceae</taxon>
        <taxon>Eggerthella</taxon>
    </lineage>
</organism>
<dbReference type="GO" id="GO:0030313">
    <property type="term" value="C:cell envelope"/>
    <property type="evidence" value="ECO:0007669"/>
    <property type="project" value="UniProtKB-SubCell"/>
</dbReference>
<reference evidence="10 11" key="1">
    <citation type="submission" date="2020-10" db="EMBL/GenBank/DDBJ databases">
        <title>Eggerthella sp. nov., isolated from human feces.</title>
        <authorList>
            <person name="Yajun G."/>
        </authorList>
    </citation>
    <scope>NUCLEOTIDE SEQUENCE [LARGE SCALE GENOMIC DNA]</scope>
    <source>
        <strain evidence="10 11">HF-1101</strain>
    </source>
</reference>
<evidence type="ECO:0000256" key="3">
    <source>
        <dbReference type="ARBA" id="ARBA00022617"/>
    </source>
</evidence>
<dbReference type="GO" id="GO:0046872">
    <property type="term" value="F:metal ion binding"/>
    <property type="evidence" value="ECO:0007669"/>
    <property type="project" value="UniProtKB-KW"/>
</dbReference>
<feature type="domain" description="Tetrahaem cytochrome" evidence="9">
    <location>
        <begin position="132"/>
        <end position="192"/>
    </location>
</feature>
<accession>A0A6L7IS82</accession>
<evidence type="ECO:0000256" key="5">
    <source>
        <dbReference type="ARBA" id="ARBA00022982"/>
    </source>
</evidence>
<feature type="compositionally biased region" description="Basic and acidic residues" evidence="7">
    <location>
        <begin position="1"/>
        <end position="25"/>
    </location>
</feature>
<keyword evidence="4" id="KW-0479">Metal-binding</keyword>
<evidence type="ECO:0000256" key="2">
    <source>
        <dbReference type="ARBA" id="ARBA00022448"/>
    </source>
</evidence>
<feature type="region of interest" description="Disordered" evidence="7">
    <location>
        <begin position="1"/>
        <end position="26"/>
    </location>
</feature>
<protein>
    <submittedName>
        <fullName evidence="10">Cytochrome c3 family protein</fullName>
    </submittedName>
</protein>
<evidence type="ECO:0000259" key="9">
    <source>
        <dbReference type="Pfam" id="PF14537"/>
    </source>
</evidence>
<dbReference type="AlphaFoldDB" id="A0A6L7IS82"/>
<dbReference type="EMBL" id="CP063310">
    <property type="protein sequence ID" value="QOS69686.1"/>
    <property type="molecule type" value="Genomic_DNA"/>
</dbReference>
<gene>
    <name evidence="10" type="ORF">GS424_007580</name>
</gene>
<evidence type="ECO:0000313" key="11">
    <source>
        <dbReference type="Proteomes" id="UP000478463"/>
    </source>
</evidence>
<dbReference type="Pfam" id="PF14537">
    <property type="entry name" value="Cytochrom_c3_2"/>
    <property type="match status" value="1"/>
</dbReference>
<dbReference type="KEGG" id="egd:GS424_007580"/>
<dbReference type="InterPro" id="IPR036280">
    <property type="entry name" value="Multihaem_cyt_sf"/>
</dbReference>
<evidence type="ECO:0000256" key="6">
    <source>
        <dbReference type="ARBA" id="ARBA00023004"/>
    </source>
</evidence>